<dbReference type="InterPro" id="IPR043917">
    <property type="entry name" value="DUF5753"/>
</dbReference>
<feature type="domain" description="HTH cro/C1-type" evidence="1">
    <location>
        <begin position="12"/>
        <end position="61"/>
    </location>
</feature>
<dbReference type="InterPro" id="IPR001387">
    <property type="entry name" value="Cro/C1-type_HTH"/>
</dbReference>
<accession>A0A927M366</accession>
<dbReference type="RefSeq" id="WP_192766772.1">
    <property type="nucleotide sequence ID" value="NZ_JADBEB010000001.1"/>
</dbReference>
<dbReference type="SUPFAM" id="SSF47413">
    <property type="entry name" value="lambda repressor-like DNA-binding domains"/>
    <property type="match status" value="1"/>
</dbReference>
<dbReference type="AlphaFoldDB" id="A0A927M366"/>
<dbReference type="InterPro" id="IPR010982">
    <property type="entry name" value="Lambda_DNA-bd_dom_sf"/>
</dbReference>
<dbReference type="Pfam" id="PF19054">
    <property type="entry name" value="DUF5753"/>
    <property type="match status" value="1"/>
</dbReference>
<name>A0A927M366_9ACTN</name>
<evidence type="ECO:0000313" key="3">
    <source>
        <dbReference type="Proteomes" id="UP000649753"/>
    </source>
</evidence>
<protein>
    <submittedName>
        <fullName evidence="2">Transcriptional regulator with XRE-family HTH domain</fullName>
    </submittedName>
</protein>
<keyword evidence="3" id="KW-1185">Reference proteome</keyword>
<organism evidence="2 3">
    <name type="scientific">Plantactinospora soyae</name>
    <dbReference type="NCBI Taxonomy" id="1544732"/>
    <lineage>
        <taxon>Bacteria</taxon>
        <taxon>Bacillati</taxon>
        <taxon>Actinomycetota</taxon>
        <taxon>Actinomycetes</taxon>
        <taxon>Micromonosporales</taxon>
        <taxon>Micromonosporaceae</taxon>
        <taxon>Plantactinospora</taxon>
    </lineage>
</organism>
<dbReference type="Proteomes" id="UP000649753">
    <property type="component" value="Unassembled WGS sequence"/>
</dbReference>
<dbReference type="SMART" id="SM00530">
    <property type="entry name" value="HTH_XRE"/>
    <property type="match status" value="1"/>
</dbReference>
<dbReference type="GO" id="GO:0003677">
    <property type="term" value="F:DNA binding"/>
    <property type="evidence" value="ECO:0007669"/>
    <property type="project" value="InterPro"/>
</dbReference>
<dbReference type="PROSITE" id="PS50943">
    <property type="entry name" value="HTH_CROC1"/>
    <property type="match status" value="1"/>
</dbReference>
<dbReference type="Gene3D" id="1.10.260.40">
    <property type="entry name" value="lambda repressor-like DNA-binding domains"/>
    <property type="match status" value="1"/>
</dbReference>
<evidence type="ECO:0000259" key="1">
    <source>
        <dbReference type="PROSITE" id="PS50943"/>
    </source>
</evidence>
<reference evidence="2" key="1">
    <citation type="submission" date="2020-10" db="EMBL/GenBank/DDBJ databases">
        <title>Sequencing the genomes of 1000 actinobacteria strains.</title>
        <authorList>
            <person name="Klenk H.-P."/>
        </authorList>
    </citation>
    <scope>NUCLEOTIDE SEQUENCE</scope>
    <source>
        <strain evidence="2">DSM 46832</strain>
    </source>
</reference>
<dbReference type="CDD" id="cd00093">
    <property type="entry name" value="HTH_XRE"/>
    <property type="match status" value="1"/>
</dbReference>
<sequence length="265" mass="29851">MGAAVDLLVEELIEARTSRSMTQEEWAHRVRFSPTHVSSVETRHRPPTGDYVAAVDKAFQTGGAYTRLLVKLASFDTAPIWLRDWLEIEREAVLLRWFEPAYVPGLLQTEAYARATLAGGRFTAEEIDRHVASRLARQAILNQEVPPQLISVIDEAVLHRPVPDQAGLMREQVERIIEFAALDHIQVQVVPATTGMYLGLAGQFIIAEMPDDKRVGYADNQLKAQIVDEAGEIARLARMWEVVRNHALPVKQSLELIKEVSRIWT</sequence>
<proteinExistence type="predicted"/>
<comment type="caution">
    <text evidence="2">The sequence shown here is derived from an EMBL/GenBank/DDBJ whole genome shotgun (WGS) entry which is preliminary data.</text>
</comment>
<evidence type="ECO:0000313" key="2">
    <source>
        <dbReference type="EMBL" id="MBE1486814.1"/>
    </source>
</evidence>
<dbReference type="EMBL" id="JADBEB010000001">
    <property type="protein sequence ID" value="MBE1486814.1"/>
    <property type="molecule type" value="Genomic_DNA"/>
</dbReference>
<gene>
    <name evidence="2" type="ORF">H4W31_002452</name>
</gene>